<accession>A0A412PI42</accession>
<reference evidence="1 2" key="1">
    <citation type="submission" date="2018-08" db="EMBL/GenBank/DDBJ databases">
        <title>A genome reference for cultivated species of the human gut microbiota.</title>
        <authorList>
            <person name="Zou Y."/>
            <person name="Xue W."/>
            <person name="Luo G."/>
        </authorList>
    </citation>
    <scope>NUCLEOTIDE SEQUENCE [LARGE SCALE GENOMIC DNA]</scope>
    <source>
        <strain evidence="1 2">AF18-46</strain>
    </source>
</reference>
<name>A0A412PI42_9FIRM</name>
<sequence length="66" mass="7309">MMDLHSNLIIDGYEIMNDEGTVLVDSEGCPFQFLTYKDANEFLEALKKSGIDGKTAKVKLTIPEGN</sequence>
<evidence type="ECO:0000313" key="2">
    <source>
        <dbReference type="Proteomes" id="UP000284731"/>
    </source>
</evidence>
<proteinExistence type="predicted"/>
<dbReference type="GeneID" id="89621136"/>
<evidence type="ECO:0000313" key="1">
    <source>
        <dbReference type="EMBL" id="RGT57856.1"/>
    </source>
</evidence>
<dbReference type="RefSeq" id="WP_006526022.1">
    <property type="nucleotide sequence ID" value="NZ_AP028934.1"/>
</dbReference>
<dbReference type="EMBL" id="QRWX01000001">
    <property type="protein sequence ID" value="RGT57856.1"/>
    <property type="molecule type" value="Genomic_DNA"/>
</dbReference>
<protein>
    <submittedName>
        <fullName evidence="1">Uncharacterized protein</fullName>
    </submittedName>
</protein>
<comment type="caution">
    <text evidence="1">The sequence shown here is derived from an EMBL/GenBank/DDBJ whole genome shotgun (WGS) entry which is preliminary data.</text>
</comment>
<dbReference type="AlphaFoldDB" id="A0A412PI42"/>
<dbReference type="Proteomes" id="UP000284731">
    <property type="component" value="Unassembled WGS sequence"/>
</dbReference>
<gene>
    <name evidence="1" type="ORF">DWX20_02045</name>
</gene>
<organism evidence="1 2">
    <name type="scientific">Solobacterium moorei</name>
    <dbReference type="NCBI Taxonomy" id="102148"/>
    <lineage>
        <taxon>Bacteria</taxon>
        <taxon>Bacillati</taxon>
        <taxon>Bacillota</taxon>
        <taxon>Erysipelotrichia</taxon>
        <taxon>Erysipelotrichales</taxon>
        <taxon>Erysipelotrichaceae</taxon>
        <taxon>Solobacterium</taxon>
    </lineage>
</organism>